<comment type="caution">
    <text evidence="2">The sequence shown here is derived from an EMBL/GenBank/DDBJ whole genome shotgun (WGS) entry which is preliminary data.</text>
</comment>
<organism evidence="2 3">
    <name type="scientific">Protofrankia coriariae</name>
    <dbReference type="NCBI Taxonomy" id="1562887"/>
    <lineage>
        <taxon>Bacteria</taxon>
        <taxon>Bacillati</taxon>
        <taxon>Actinomycetota</taxon>
        <taxon>Actinomycetes</taxon>
        <taxon>Frankiales</taxon>
        <taxon>Frankiaceae</taxon>
        <taxon>Protofrankia</taxon>
    </lineage>
</organism>
<keyword evidence="3" id="KW-1185">Reference proteome</keyword>
<sequence>MKARQVVVVLVVAAVFYLALIGWRGVQLLTEDSWAARGMGVGVLLLPVVGAAVIVRELQFGRAAERLGRLLSAESVSSADAATRLPRRPSGRIDRAAADVLFETRRAETEAAPRDWRAWYRLAAAYGDAGDTRRGRRAMRYAIALERADSAA</sequence>
<accession>A0ABR5F820</accession>
<proteinExistence type="predicted"/>
<keyword evidence="1" id="KW-1133">Transmembrane helix</keyword>
<reference evidence="2 3" key="1">
    <citation type="submission" date="2014-12" db="EMBL/GenBank/DDBJ databases">
        <title>Frankia sp. BMG5.1 draft genome.</title>
        <authorList>
            <person name="Gtari M."/>
            <person name="Ghodhbane-Gtari F."/>
            <person name="Nouioui I."/>
            <person name="Ktari A."/>
            <person name="Hezbri K."/>
            <person name="Mimouni W."/>
            <person name="Sbissi I."/>
            <person name="Ayari A."/>
            <person name="Yamanaka T."/>
            <person name="Normand P."/>
            <person name="Tisa L.S."/>
            <person name="Boudabous A."/>
        </authorList>
    </citation>
    <scope>NUCLEOTIDE SEQUENCE [LARGE SCALE GENOMIC DNA]</scope>
    <source>
        <strain evidence="2 3">BMG5.1</strain>
    </source>
</reference>
<keyword evidence="1" id="KW-0812">Transmembrane</keyword>
<dbReference type="Proteomes" id="UP000035425">
    <property type="component" value="Unassembled WGS sequence"/>
</dbReference>
<dbReference type="RefSeq" id="WP_013874791.1">
    <property type="nucleotide sequence ID" value="NZ_JWIO01000002.1"/>
</dbReference>
<dbReference type="EMBL" id="JWIO01000002">
    <property type="protein sequence ID" value="KLL12878.1"/>
    <property type="molecule type" value="Genomic_DNA"/>
</dbReference>
<evidence type="ECO:0000313" key="3">
    <source>
        <dbReference type="Proteomes" id="UP000035425"/>
    </source>
</evidence>
<gene>
    <name evidence="2" type="ORF">FrCorBMG51_01805</name>
</gene>
<evidence type="ECO:0000313" key="2">
    <source>
        <dbReference type="EMBL" id="KLL12878.1"/>
    </source>
</evidence>
<protein>
    <recommendedName>
        <fullName evidence="4">Tetratricopeptide repeat-containing protein</fullName>
    </recommendedName>
</protein>
<name>A0ABR5F820_9ACTN</name>
<keyword evidence="1" id="KW-0472">Membrane</keyword>
<feature type="transmembrane region" description="Helical" evidence="1">
    <location>
        <begin position="7"/>
        <end position="26"/>
    </location>
</feature>
<feature type="transmembrane region" description="Helical" evidence="1">
    <location>
        <begin position="38"/>
        <end position="55"/>
    </location>
</feature>
<evidence type="ECO:0000256" key="1">
    <source>
        <dbReference type="SAM" id="Phobius"/>
    </source>
</evidence>
<evidence type="ECO:0008006" key="4">
    <source>
        <dbReference type="Google" id="ProtNLM"/>
    </source>
</evidence>